<dbReference type="KEGG" id="ang:An07g07950"/>
<gene>
    <name evidence="1" type="ORF">An07g07950</name>
</gene>
<proteinExistence type="predicted"/>
<evidence type="ECO:0000313" key="1">
    <source>
        <dbReference type="RefSeq" id="XP_059601027.1"/>
    </source>
</evidence>
<dbReference type="RefSeq" id="XP_059601027.1">
    <property type="nucleotide sequence ID" value="XM_059748614.1"/>
</dbReference>
<dbReference type="GeneID" id="84591481"/>
<dbReference type="VEuPathDB" id="FungiDB:An07g07950"/>
<protein>
    <submittedName>
        <fullName evidence="1">Uncharacterized protein</fullName>
    </submittedName>
</protein>
<reference evidence="1" key="2">
    <citation type="submission" date="2025-08" db="UniProtKB">
        <authorList>
            <consortium name="RefSeq"/>
        </authorList>
    </citation>
    <scope>IDENTIFICATION</scope>
</reference>
<sequence>MAQLSGMPNWRTRRSRQSGLIFVTSDRSGKSYYNGIRKSHDVTVVDNGYLQLSGGQQGREVDGQRKGRETVTNELMPAPARLTTQTDANSFPARRDTQEEISLAQKRSEERNDEARQVSRKDIPRCGSSARCTWRTAPGQSGKMTAIKVVGRLGKLHGGKQRAEDKAQVSQGWLIDGLEKPDRMEVGEDEGEWMEGLICSENRRRSSDSPCSCHGMPRML</sequence>
<dbReference type="AlphaFoldDB" id="A0AAJ8DZ40"/>
<name>A0AAJ8DZ40_ASPNG</name>
<reference evidence="1" key="1">
    <citation type="submission" date="2025-02" db="EMBL/GenBank/DDBJ databases">
        <authorList>
            <consortium name="NCBI Genome Project"/>
        </authorList>
    </citation>
    <scope>NUCLEOTIDE SEQUENCE</scope>
</reference>
<organism evidence="1">
    <name type="scientific">Aspergillus niger</name>
    <dbReference type="NCBI Taxonomy" id="5061"/>
    <lineage>
        <taxon>Eukaryota</taxon>
        <taxon>Fungi</taxon>
        <taxon>Dikarya</taxon>
        <taxon>Ascomycota</taxon>
        <taxon>Pezizomycotina</taxon>
        <taxon>Eurotiomycetes</taxon>
        <taxon>Eurotiomycetidae</taxon>
        <taxon>Eurotiales</taxon>
        <taxon>Aspergillaceae</taxon>
        <taxon>Aspergillus</taxon>
        <taxon>Aspergillus subgen. Circumdati</taxon>
    </lineage>
</organism>
<accession>A0AAJ8DZ40</accession>